<dbReference type="AlphaFoldDB" id="A0AAD1WN06"/>
<evidence type="ECO:0000313" key="3">
    <source>
        <dbReference type="Proteomes" id="UP001295444"/>
    </source>
</evidence>
<accession>A0AAD1WN06</accession>
<organism evidence="2 3">
    <name type="scientific">Pelobates cultripes</name>
    <name type="common">Western spadefoot toad</name>
    <dbReference type="NCBI Taxonomy" id="61616"/>
    <lineage>
        <taxon>Eukaryota</taxon>
        <taxon>Metazoa</taxon>
        <taxon>Chordata</taxon>
        <taxon>Craniata</taxon>
        <taxon>Vertebrata</taxon>
        <taxon>Euteleostomi</taxon>
        <taxon>Amphibia</taxon>
        <taxon>Batrachia</taxon>
        <taxon>Anura</taxon>
        <taxon>Pelobatoidea</taxon>
        <taxon>Pelobatidae</taxon>
        <taxon>Pelobates</taxon>
    </lineage>
</organism>
<sequence length="104" mass="11863">MPMHKRTIEQTKQMNFVEKTNLLRTSKMAPEGTPKQQTAAALTDLKYQNRCIIRVKERTRSYIEPNNHFGALHDNHTDGTPISRTSKMAPESSKQPRTAVALIE</sequence>
<gene>
    <name evidence="2" type="ORF">PECUL_23A005757</name>
</gene>
<feature type="region of interest" description="Disordered" evidence="1">
    <location>
        <begin position="66"/>
        <end position="104"/>
    </location>
</feature>
<proteinExistence type="predicted"/>
<evidence type="ECO:0000313" key="2">
    <source>
        <dbReference type="EMBL" id="CAH2315244.1"/>
    </source>
</evidence>
<protein>
    <submittedName>
        <fullName evidence="2">Uncharacterized protein</fullName>
    </submittedName>
</protein>
<keyword evidence="3" id="KW-1185">Reference proteome</keyword>
<reference evidence="2" key="1">
    <citation type="submission" date="2022-03" db="EMBL/GenBank/DDBJ databases">
        <authorList>
            <person name="Alioto T."/>
            <person name="Alioto T."/>
            <person name="Gomez Garrido J."/>
        </authorList>
    </citation>
    <scope>NUCLEOTIDE SEQUENCE</scope>
</reference>
<dbReference type="EMBL" id="OW240920">
    <property type="protein sequence ID" value="CAH2315244.1"/>
    <property type="molecule type" value="Genomic_DNA"/>
</dbReference>
<name>A0AAD1WN06_PELCU</name>
<dbReference type="Proteomes" id="UP001295444">
    <property type="component" value="Chromosome 09"/>
</dbReference>
<evidence type="ECO:0000256" key="1">
    <source>
        <dbReference type="SAM" id="MobiDB-lite"/>
    </source>
</evidence>
<feature type="compositionally biased region" description="Polar residues" evidence="1">
    <location>
        <begin position="78"/>
        <end position="96"/>
    </location>
</feature>